<dbReference type="EMBL" id="FNQB01000001">
    <property type="protein sequence ID" value="SDY90052.1"/>
    <property type="molecule type" value="Genomic_DNA"/>
</dbReference>
<organism evidence="2 3">
    <name type="scientific">Asanoa ishikariensis</name>
    <dbReference type="NCBI Taxonomy" id="137265"/>
    <lineage>
        <taxon>Bacteria</taxon>
        <taxon>Bacillati</taxon>
        <taxon>Actinomycetota</taxon>
        <taxon>Actinomycetes</taxon>
        <taxon>Micromonosporales</taxon>
        <taxon>Micromonosporaceae</taxon>
        <taxon>Asanoa</taxon>
    </lineage>
</organism>
<feature type="transmembrane region" description="Helical" evidence="1">
    <location>
        <begin position="183"/>
        <end position="207"/>
    </location>
</feature>
<keyword evidence="3" id="KW-1185">Reference proteome</keyword>
<proteinExistence type="predicted"/>
<protein>
    <submittedName>
        <fullName evidence="2">Uncharacterized protein</fullName>
    </submittedName>
</protein>
<evidence type="ECO:0000256" key="1">
    <source>
        <dbReference type="SAM" id="Phobius"/>
    </source>
</evidence>
<feature type="transmembrane region" description="Helical" evidence="1">
    <location>
        <begin position="21"/>
        <end position="47"/>
    </location>
</feature>
<keyword evidence="1" id="KW-0812">Transmembrane</keyword>
<sequence>MTTVIQRAGSRANVGSRPVRIGVRALACVVALTVAALFAAGGAWLGWRWAAELPDDVEAGGLAMSAAPGLSIAKVDRLDPVFSYQHSTGLATQIFGSDNYNGGYVLLSMDLPNGSYSSVLTGVEANLRQQGWKVVPTSSARELSATRDDLALMVVPVSDGAVLPELTPKAQLGIEFVRPQPAAVLPLTLVGWLVGLLLGGLMVLAVARRPSTRKASGPVAAALASVGTLLLLPATVLSSGDIIYAQLIQSAMVSPPAPWTAYTFIVIRPLSMLGIVFLISASVLPILPRRRDR</sequence>
<dbReference type="AlphaFoldDB" id="A0A1H3NMC3"/>
<gene>
    <name evidence="2" type="ORF">SAMN05421684_2179</name>
</gene>
<dbReference type="RefSeq" id="WP_204082930.1">
    <property type="nucleotide sequence ID" value="NZ_BOND01000026.1"/>
</dbReference>
<keyword evidence="1" id="KW-0472">Membrane</keyword>
<reference evidence="3" key="1">
    <citation type="submission" date="2016-10" db="EMBL/GenBank/DDBJ databases">
        <authorList>
            <person name="Varghese N."/>
            <person name="Submissions S."/>
        </authorList>
    </citation>
    <scope>NUCLEOTIDE SEQUENCE [LARGE SCALE GENOMIC DNA]</scope>
    <source>
        <strain evidence="3">DSM 44718</strain>
    </source>
</reference>
<evidence type="ECO:0000313" key="2">
    <source>
        <dbReference type="EMBL" id="SDY90052.1"/>
    </source>
</evidence>
<accession>A0A1H3NMC3</accession>
<dbReference type="Proteomes" id="UP000199632">
    <property type="component" value="Unassembled WGS sequence"/>
</dbReference>
<feature type="transmembrane region" description="Helical" evidence="1">
    <location>
        <begin position="219"/>
        <end position="239"/>
    </location>
</feature>
<keyword evidence="1" id="KW-1133">Transmembrane helix</keyword>
<name>A0A1H3NMC3_9ACTN</name>
<feature type="transmembrane region" description="Helical" evidence="1">
    <location>
        <begin position="259"/>
        <end position="287"/>
    </location>
</feature>
<evidence type="ECO:0000313" key="3">
    <source>
        <dbReference type="Proteomes" id="UP000199632"/>
    </source>
</evidence>